<dbReference type="PANTHER" id="PTHR13871:SF96">
    <property type="entry name" value="THIOREDOXIN DOMAIN-CONTAINING PROTEIN"/>
    <property type="match status" value="1"/>
</dbReference>
<dbReference type="Gene3D" id="3.40.30.10">
    <property type="entry name" value="Glutaredoxin"/>
    <property type="match status" value="1"/>
</dbReference>
<evidence type="ECO:0000256" key="5">
    <source>
        <dbReference type="ARBA" id="ARBA00025782"/>
    </source>
</evidence>
<proteinExistence type="inferred from homology"/>
<dbReference type="OrthoDB" id="409136at2759"/>
<keyword evidence="4" id="KW-0520">NAD</keyword>
<dbReference type="InterPro" id="IPR012336">
    <property type="entry name" value="Thioredoxin-like_fold"/>
</dbReference>
<dbReference type="PROSITE" id="PS51352">
    <property type="entry name" value="THIOREDOXIN_2"/>
    <property type="match status" value="1"/>
</dbReference>
<dbReference type="Pfam" id="PF13905">
    <property type="entry name" value="Thioredoxin_8"/>
    <property type="match status" value="1"/>
</dbReference>
<comment type="catalytic activity">
    <reaction evidence="6">
        <text>[protein]-dithiol + NAD(+) = [protein]-disulfide + NADH + H(+)</text>
        <dbReference type="Rhea" id="RHEA:18749"/>
        <dbReference type="Rhea" id="RHEA-COMP:10593"/>
        <dbReference type="Rhea" id="RHEA-COMP:10594"/>
        <dbReference type="ChEBI" id="CHEBI:15378"/>
        <dbReference type="ChEBI" id="CHEBI:29950"/>
        <dbReference type="ChEBI" id="CHEBI:50058"/>
        <dbReference type="ChEBI" id="CHEBI:57540"/>
        <dbReference type="ChEBI" id="CHEBI:57945"/>
        <dbReference type="EC" id="1.8.1.8"/>
    </reaction>
</comment>
<dbReference type="InterPro" id="IPR013766">
    <property type="entry name" value="Thioredoxin_domain"/>
</dbReference>
<dbReference type="InterPro" id="IPR036249">
    <property type="entry name" value="Thioredoxin-like_sf"/>
</dbReference>
<dbReference type="EC" id="1.8.1.8" evidence="1"/>
<keyword evidence="3" id="KW-0560">Oxidoreductase</keyword>
<dbReference type="AlphaFoldDB" id="A0A0B1T1B7"/>
<dbReference type="EMBL" id="KN554592">
    <property type="protein sequence ID" value="KHJ89180.1"/>
    <property type="molecule type" value="Genomic_DNA"/>
</dbReference>
<keyword evidence="2" id="KW-0677">Repeat</keyword>
<dbReference type="Proteomes" id="UP000053660">
    <property type="component" value="Unassembled WGS sequence"/>
</dbReference>
<name>A0A0B1T1B7_OESDE</name>
<gene>
    <name evidence="9" type="ORF">OESDEN_11003</name>
</gene>
<dbReference type="SUPFAM" id="SSF52833">
    <property type="entry name" value="Thioredoxin-like"/>
    <property type="match status" value="1"/>
</dbReference>
<evidence type="ECO:0000256" key="1">
    <source>
        <dbReference type="ARBA" id="ARBA00012612"/>
    </source>
</evidence>
<dbReference type="CDD" id="cd02964">
    <property type="entry name" value="TryX_like_family"/>
    <property type="match status" value="1"/>
</dbReference>
<comment type="similarity">
    <text evidence="5">Belongs to the nucleoredoxin family.</text>
</comment>
<sequence>MAELLSGVKIQLKDGSQVDAGEYLKGKMVGLYFSASWCPPCRTFTPKLKRFYEAIKETHPEFEIVLVSRDKEADALFEYYDEHMGDWTFIPFGDPKIEELLEKYQARSIPGMRIIKPDGSIVVKDARTEIQEKAAEDPEALFEEWEAFYM</sequence>
<dbReference type="GO" id="GO:0047134">
    <property type="term" value="F:protein-disulfide reductase [NAD(P)H] activity"/>
    <property type="evidence" value="ECO:0007669"/>
    <property type="project" value="UniProtKB-EC"/>
</dbReference>
<protein>
    <recommendedName>
        <fullName evidence="1">protein-disulfide reductase</fullName>
        <ecNumber evidence="1">1.8.1.8</ecNumber>
    </recommendedName>
</protein>
<evidence type="ECO:0000256" key="2">
    <source>
        <dbReference type="ARBA" id="ARBA00022737"/>
    </source>
</evidence>
<reference evidence="9 10" key="1">
    <citation type="submission" date="2014-03" db="EMBL/GenBank/DDBJ databases">
        <title>Draft genome of the hookworm Oesophagostomum dentatum.</title>
        <authorList>
            <person name="Mitreva M."/>
        </authorList>
    </citation>
    <scope>NUCLEOTIDE SEQUENCE [LARGE SCALE GENOMIC DNA]</scope>
    <source>
        <strain evidence="9 10">OD-Hann</strain>
    </source>
</reference>
<keyword evidence="10" id="KW-1185">Reference proteome</keyword>
<evidence type="ECO:0000259" key="8">
    <source>
        <dbReference type="PROSITE" id="PS51352"/>
    </source>
</evidence>
<organism evidence="9 10">
    <name type="scientific">Oesophagostomum dentatum</name>
    <name type="common">Nodular worm</name>
    <dbReference type="NCBI Taxonomy" id="61180"/>
    <lineage>
        <taxon>Eukaryota</taxon>
        <taxon>Metazoa</taxon>
        <taxon>Ecdysozoa</taxon>
        <taxon>Nematoda</taxon>
        <taxon>Chromadorea</taxon>
        <taxon>Rhabditida</taxon>
        <taxon>Rhabditina</taxon>
        <taxon>Rhabditomorpha</taxon>
        <taxon>Strongyloidea</taxon>
        <taxon>Strongylidae</taxon>
        <taxon>Oesophagostomum</taxon>
    </lineage>
</organism>
<dbReference type="PANTHER" id="PTHR13871">
    <property type="entry name" value="THIOREDOXIN"/>
    <property type="match status" value="1"/>
</dbReference>
<dbReference type="InterPro" id="IPR052259">
    <property type="entry name" value="Nucleoredoxin-like"/>
</dbReference>
<evidence type="ECO:0000256" key="7">
    <source>
        <dbReference type="ARBA" id="ARBA00047804"/>
    </source>
</evidence>
<evidence type="ECO:0000256" key="4">
    <source>
        <dbReference type="ARBA" id="ARBA00023027"/>
    </source>
</evidence>
<accession>A0A0B1T1B7</accession>
<comment type="catalytic activity">
    <reaction evidence="7">
        <text>[protein]-dithiol + NADP(+) = [protein]-disulfide + NADPH + H(+)</text>
        <dbReference type="Rhea" id="RHEA:18753"/>
        <dbReference type="Rhea" id="RHEA-COMP:10593"/>
        <dbReference type="Rhea" id="RHEA-COMP:10594"/>
        <dbReference type="ChEBI" id="CHEBI:15378"/>
        <dbReference type="ChEBI" id="CHEBI:29950"/>
        <dbReference type="ChEBI" id="CHEBI:50058"/>
        <dbReference type="ChEBI" id="CHEBI:57783"/>
        <dbReference type="ChEBI" id="CHEBI:58349"/>
        <dbReference type="EC" id="1.8.1.8"/>
    </reaction>
</comment>
<evidence type="ECO:0000256" key="3">
    <source>
        <dbReference type="ARBA" id="ARBA00023002"/>
    </source>
</evidence>
<evidence type="ECO:0000313" key="9">
    <source>
        <dbReference type="EMBL" id="KHJ89180.1"/>
    </source>
</evidence>
<evidence type="ECO:0000256" key="6">
    <source>
        <dbReference type="ARBA" id="ARBA00047388"/>
    </source>
</evidence>
<feature type="domain" description="Thioredoxin" evidence="8">
    <location>
        <begin position="1"/>
        <end position="147"/>
    </location>
</feature>
<evidence type="ECO:0000313" key="10">
    <source>
        <dbReference type="Proteomes" id="UP000053660"/>
    </source>
</evidence>